<dbReference type="AlphaFoldDB" id="D4S1J1"/>
<protein>
    <submittedName>
        <fullName evidence="1">Uncharacterized protein</fullName>
    </submittedName>
</protein>
<proteinExistence type="predicted"/>
<name>D4S1J1_9FIRM</name>
<accession>D4S1J1</accession>
<evidence type="ECO:0000313" key="2">
    <source>
        <dbReference type="Proteomes" id="UP000006238"/>
    </source>
</evidence>
<sequence>MHIGKPYFFLIRHICMNGKKAKDFVPFSGVFIDSFQNNILLQNK</sequence>
<dbReference type="EMBL" id="ABWN01000034">
    <property type="protein sequence ID" value="EFF67930.1"/>
    <property type="molecule type" value="Genomic_DNA"/>
</dbReference>
<organism evidence="1 2">
    <name type="scientific">Eshraghiella crossota DSM 2876</name>
    <dbReference type="NCBI Taxonomy" id="511680"/>
    <lineage>
        <taxon>Bacteria</taxon>
        <taxon>Bacillati</taxon>
        <taxon>Bacillota</taxon>
        <taxon>Clostridia</taxon>
        <taxon>Lachnospirales</taxon>
        <taxon>Lachnospiraceae</taxon>
        <taxon>Eshraghiella</taxon>
    </lineage>
</organism>
<gene>
    <name evidence="1" type="ORF">BUTYVIB_01961</name>
</gene>
<evidence type="ECO:0000313" key="1">
    <source>
        <dbReference type="EMBL" id="EFF67930.1"/>
    </source>
</evidence>
<dbReference type="Proteomes" id="UP000006238">
    <property type="component" value="Unassembled WGS sequence"/>
</dbReference>
<reference evidence="1 2" key="1">
    <citation type="submission" date="2010-02" db="EMBL/GenBank/DDBJ databases">
        <authorList>
            <person name="Weinstock G."/>
            <person name="Sodergren E."/>
            <person name="Clifton S."/>
            <person name="Fulton L."/>
            <person name="Fulton B."/>
            <person name="Courtney L."/>
            <person name="Fronick C."/>
            <person name="Harrison M."/>
            <person name="Strong C."/>
            <person name="Farmer C."/>
            <person name="Delahaunty K."/>
            <person name="Markovic C."/>
            <person name="Hall O."/>
            <person name="Minx P."/>
            <person name="Tomlinson C."/>
            <person name="Mitreva M."/>
            <person name="Nelson J."/>
            <person name="Hou S."/>
            <person name="Wollam A."/>
            <person name="Pepin K.H."/>
            <person name="Johnson M."/>
            <person name="Bhonagiri V."/>
            <person name="Zhang X."/>
            <person name="Suruliraj S."/>
            <person name="Warren W."/>
            <person name="Chinwalla A."/>
            <person name="Mardis E.R."/>
            <person name="Wilson R.K."/>
        </authorList>
    </citation>
    <scope>NUCLEOTIDE SEQUENCE [LARGE SCALE GENOMIC DNA]</scope>
    <source>
        <strain evidence="1 2">DSM 2876</strain>
    </source>
</reference>
<comment type="caution">
    <text evidence="1">The sequence shown here is derived from an EMBL/GenBank/DDBJ whole genome shotgun (WGS) entry which is preliminary data.</text>
</comment>
<dbReference type="HOGENOM" id="CLU_3213653_0_0_9"/>
<keyword evidence="2" id="KW-1185">Reference proteome</keyword>